<keyword evidence="2 5" id="KW-0812">Transmembrane</keyword>
<feature type="transmembrane region" description="Helical" evidence="5">
    <location>
        <begin position="32"/>
        <end position="49"/>
    </location>
</feature>
<keyword evidence="4 5" id="KW-0472">Membrane</keyword>
<dbReference type="InterPro" id="IPR053352">
    <property type="entry name" value="FMRFamide_rcpt"/>
</dbReference>
<dbReference type="PROSITE" id="PS50262">
    <property type="entry name" value="G_PROTEIN_RECEP_F1_2"/>
    <property type="match status" value="1"/>
</dbReference>
<comment type="subcellular location">
    <subcellularLocation>
        <location evidence="1">Membrane</location>
    </subcellularLocation>
</comment>
<dbReference type="GO" id="GO:0016020">
    <property type="term" value="C:membrane"/>
    <property type="evidence" value="ECO:0007669"/>
    <property type="project" value="UniProtKB-SubCell"/>
</dbReference>
<name>A0A7E4UQ23_PANRE</name>
<evidence type="ECO:0000256" key="1">
    <source>
        <dbReference type="ARBA" id="ARBA00004370"/>
    </source>
</evidence>
<evidence type="ECO:0000256" key="4">
    <source>
        <dbReference type="ARBA" id="ARBA00023136"/>
    </source>
</evidence>
<dbReference type="AlphaFoldDB" id="A0A7E4UQ23"/>
<dbReference type="GO" id="GO:0004930">
    <property type="term" value="F:G protein-coupled receptor activity"/>
    <property type="evidence" value="ECO:0007669"/>
    <property type="project" value="InterPro"/>
</dbReference>
<feature type="domain" description="G-protein coupled receptors family 1 profile" evidence="6">
    <location>
        <begin position="1"/>
        <end position="189"/>
    </location>
</feature>
<dbReference type="SUPFAM" id="SSF81321">
    <property type="entry name" value="Family A G protein-coupled receptor-like"/>
    <property type="match status" value="1"/>
</dbReference>
<reference evidence="7" key="1">
    <citation type="journal article" date="2013" name="Genetics">
        <title>The draft genome and transcriptome of Panagrellus redivivus are shaped by the harsh demands of a free-living lifestyle.</title>
        <authorList>
            <person name="Srinivasan J."/>
            <person name="Dillman A.R."/>
            <person name="Macchietto M.G."/>
            <person name="Heikkinen L."/>
            <person name="Lakso M."/>
            <person name="Fracchia K.M."/>
            <person name="Antoshechkin I."/>
            <person name="Mortazavi A."/>
            <person name="Wong G."/>
            <person name="Sternberg P.W."/>
        </authorList>
    </citation>
    <scope>NUCLEOTIDE SEQUENCE [LARGE SCALE GENOMIC DNA]</scope>
    <source>
        <strain evidence="7">MT8872</strain>
    </source>
</reference>
<dbReference type="WBParaSite" id="Pan_g11445.t1">
    <property type="protein sequence ID" value="Pan_g11445.t1"/>
    <property type="gene ID" value="Pan_g11445"/>
</dbReference>
<dbReference type="PANTHER" id="PTHR47323">
    <property type="entry name" value="FMRFAMIDE PEPTIDE RECEPTOR FAMILY-RELATED"/>
    <property type="match status" value="1"/>
</dbReference>
<sequence length="251" mass="29183">MSVWMLVSITIDRYLAVCHPFAVRIYCTTTRALTTIACIVIFSVGYNFVRFWEYTINLEEGVPDEEVIVGRLRLDYWFMVLYQNIATLITQFVLPLLVLCVLNLQVARTILRAGETRRELVASEKREHSTAKMMLFVVIVFLFCYTLSFCLNVMEMVDPSLFTTPFGFLLNDINNILVVFNSSSSFIFYTKYSSRYRAQLRTMYGIRYIVARCCFISGRNTINGKSRVDEYTTLSGFSTRQTMRHRNHKSP</sequence>
<proteinExistence type="predicted"/>
<evidence type="ECO:0000256" key="3">
    <source>
        <dbReference type="ARBA" id="ARBA00022989"/>
    </source>
</evidence>
<dbReference type="Proteomes" id="UP000492821">
    <property type="component" value="Unassembled WGS sequence"/>
</dbReference>
<dbReference type="CDD" id="cd14978">
    <property type="entry name" value="7tmA_FMRFamide_R-like"/>
    <property type="match status" value="1"/>
</dbReference>
<evidence type="ECO:0000313" key="7">
    <source>
        <dbReference type="Proteomes" id="UP000492821"/>
    </source>
</evidence>
<organism evidence="7 8">
    <name type="scientific">Panagrellus redivivus</name>
    <name type="common">Microworm</name>
    <dbReference type="NCBI Taxonomy" id="6233"/>
    <lineage>
        <taxon>Eukaryota</taxon>
        <taxon>Metazoa</taxon>
        <taxon>Ecdysozoa</taxon>
        <taxon>Nematoda</taxon>
        <taxon>Chromadorea</taxon>
        <taxon>Rhabditida</taxon>
        <taxon>Tylenchina</taxon>
        <taxon>Panagrolaimomorpha</taxon>
        <taxon>Panagrolaimoidea</taxon>
        <taxon>Panagrolaimidae</taxon>
        <taxon>Panagrellus</taxon>
    </lineage>
</organism>
<dbReference type="InterPro" id="IPR000276">
    <property type="entry name" value="GPCR_Rhodpsn"/>
</dbReference>
<dbReference type="Pfam" id="PF00001">
    <property type="entry name" value="7tm_1"/>
    <property type="match status" value="1"/>
</dbReference>
<protein>
    <submittedName>
        <fullName evidence="8">G_PROTEIN_RECEP_F1_2 domain-containing protein</fullName>
    </submittedName>
</protein>
<keyword evidence="3 5" id="KW-1133">Transmembrane helix</keyword>
<feature type="transmembrane region" description="Helical" evidence="5">
    <location>
        <begin position="81"/>
        <end position="102"/>
    </location>
</feature>
<dbReference type="Gene3D" id="1.20.1070.10">
    <property type="entry name" value="Rhodopsin 7-helix transmembrane proteins"/>
    <property type="match status" value="1"/>
</dbReference>
<feature type="transmembrane region" description="Helical" evidence="5">
    <location>
        <begin position="166"/>
        <end position="189"/>
    </location>
</feature>
<dbReference type="PANTHER" id="PTHR47323:SF6">
    <property type="entry name" value="G-PROTEIN COUPLED RECEPTORS FAMILY 1 PROFILE DOMAIN-CONTAINING PROTEIN"/>
    <property type="match status" value="1"/>
</dbReference>
<accession>A0A7E4UQ23</accession>
<evidence type="ECO:0000256" key="2">
    <source>
        <dbReference type="ARBA" id="ARBA00022692"/>
    </source>
</evidence>
<reference evidence="8" key="2">
    <citation type="submission" date="2020-10" db="UniProtKB">
        <authorList>
            <consortium name="WormBaseParasite"/>
        </authorList>
    </citation>
    <scope>IDENTIFICATION</scope>
</reference>
<feature type="transmembrane region" description="Helical" evidence="5">
    <location>
        <begin position="133"/>
        <end position="154"/>
    </location>
</feature>
<evidence type="ECO:0000313" key="8">
    <source>
        <dbReference type="WBParaSite" id="Pan_g11445.t1"/>
    </source>
</evidence>
<keyword evidence="7" id="KW-1185">Reference proteome</keyword>
<dbReference type="InterPro" id="IPR017452">
    <property type="entry name" value="GPCR_Rhodpsn_7TM"/>
</dbReference>
<evidence type="ECO:0000259" key="6">
    <source>
        <dbReference type="PROSITE" id="PS50262"/>
    </source>
</evidence>
<dbReference type="PROSITE" id="PS00237">
    <property type="entry name" value="G_PROTEIN_RECEP_F1_1"/>
    <property type="match status" value="1"/>
</dbReference>
<evidence type="ECO:0000256" key="5">
    <source>
        <dbReference type="SAM" id="Phobius"/>
    </source>
</evidence>